<evidence type="ECO:0000256" key="24">
    <source>
        <dbReference type="ARBA" id="ARBA00047685"/>
    </source>
</evidence>
<keyword evidence="17" id="KW-0411">Iron-sulfur</keyword>
<evidence type="ECO:0000256" key="6">
    <source>
        <dbReference type="ARBA" id="ARBA00010804"/>
    </source>
</evidence>
<feature type="domain" description="4Fe-4S ferredoxin-type" evidence="30">
    <location>
        <begin position="432"/>
        <end position="461"/>
    </location>
</feature>
<evidence type="ECO:0000256" key="25">
    <source>
        <dbReference type="ARBA" id="ARBA00048792"/>
    </source>
</evidence>
<evidence type="ECO:0000256" key="8">
    <source>
        <dbReference type="ARBA" id="ARBA00018101"/>
    </source>
</evidence>
<dbReference type="SUPFAM" id="SSF46548">
    <property type="entry name" value="alpha-helical ferredoxin"/>
    <property type="match status" value="1"/>
</dbReference>
<keyword evidence="12" id="KW-0547">Nucleotide-binding</keyword>
<protein>
    <recommendedName>
        <fullName evidence="8">Dihydroorotate dehydrogenase B (NAD(+)), catalytic subunit</fullName>
        <ecNumber evidence="29">1.3.1.1</ecNumber>
        <ecNumber evidence="7">1.3.1.14</ecNumber>
    </recommendedName>
    <alternativeName>
        <fullName evidence="20">Dihydroorotate oxidase B</fullName>
    </alternativeName>
    <alternativeName>
        <fullName evidence="23">Dihydrothymine dehydrogenase</fullName>
    </alternativeName>
    <alternativeName>
        <fullName evidence="21">Dihydrouracil dehydrogenase</fullName>
    </alternativeName>
    <alternativeName>
        <fullName evidence="22">Orotate reductase (NADH)</fullName>
    </alternativeName>
</protein>
<dbReference type="CDD" id="cd02940">
    <property type="entry name" value="DHPD_FMN"/>
    <property type="match status" value="1"/>
</dbReference>
<dbReference type="eggNOG" id="COG1146">
    <property type="taxonomic scope" value="Bacteria"/>
</dbReference>
<dbReference type="Pfam" id="PF14697">
    <property type="entry name" value="Fer4_21"/>
    <property type="match status" value="1"/>
</dbReference>
<keyword evidence="13" id="KW-0274">FAD</keyword>
<keyword evidence="18" id="KW-0520">NAD</keyword>
<evidence type="ECO:0000256" key="10">
    <source>
        <dbReference type="ARBA" id="ARBA00022643"/>
    </source>
</evidence>
<evidence type="ECO:0000256" key="17">
    <source>
        <dbReference type="ARBA" id="ARBA00023014"/>
    </source>
</evidence>
<dbReference type="NCBIfam" id="NF006183">
    <property type="entry name" value="PRK08318.1"/>
    <property type="match status" value="1"/>
</dbReference>
<keyword evidence="11" id="KW-0479">Metal-binding</keyword>
<comment type="similarity">
    <text evidence="5">Belongs to the dihydroorotate dehydrogenase family. Type 1 subfamily.</text>
</comment>
<comment type="pathway">
    <text evidence="19">Amino-acid biosynthesis.</text>
</comment>
<dbReference type="InterPro" id="IPR009051">
    <property type="entry name" value="Helical_ferredxn"/>
</dbReference>
<dbReference type="Proteomes" id="UP000008467">
    <property type="component" value="Chromosome"/>
</dbReference>
<feature type="domain" description="4Fe-4S ferredoxin-type" evidence="30">
    <location>
        <begin position="466"/>
        <end position="494"/>
    </location>
</feature>
<comment type="function">
    <text evidence="27">Involved in pyrimidine base degradation. Catalyzes physiologically the reduction of uracil to 5,6-dihydrouracil (DHU) by using NADH as a specific cosubstrate. It also catalyzes the reverse reaction and the reduction of thymine to 5,6-dihydrothymine (DHT).</text>
</comment>
<dbReference type="GO" id="GO:0000166">
    <property type="term" value="F:nucleotide binding"/>
    <property type="evidence" value="ECO:0007669"/>
    <property type="project" value="UniProtKB-KW"/>
</dbReference>
<evidence type="ECO:0000256" key="11">
    <source>
        <dbReference type="ARBA" id="ARBA00022723"/>
    </source>
</evidence>
<dbReference type="PANTHER" id="PTHR43073:SF2">
    <property type="entry name" value="DIHYDROPYRIMIDINE DEHYDROGENASE [NADP(+)]"/>
    <property type="match status" value="1"/>
</dbReference>
<dbReference type="InterPro" id="IPR017896">
    <property type="entry name" value="4Fe4S_Fe-S-bd"/>
</dbReference>
<comment type="catalytic activity">
    <reaction evidence="24">
        <text>5,6-dihydrothymine + NAD(+) = thymine + NADH + H(+)</text>
        <dbReference type="Rhea" id="RHEA:28791"/>
        <dbReference type="ChEBI" id="CHEBI:15378"/>
        <dbReference type="ChEBI" id="CHEBI:17821"/>
        <dbReference type="ChEBI" id="CHEBI:27468"/>
        <dbReference type="ChEBI" id="CHEBI:57540"/>
        <dbReference type="ChEBI" id="CHEBI:57945"/>
        <dbReference type="EC" id="1.3.1.1"/>
    </reaction>
</comment>
<dbReference type="HOGENOM" id="CLU_042042_4_2_9"/>
<dbReference type="PROSITE" id="PS51379">
    <property type="entry name" value="4FE4S_FER_2"/>
    <property type="match status" value="2"/>
</dbReference>
<evidence type="ECO:0000256" key="27">
    <source>
        <dbReference type="ARBA" id="ARBA00049578"/>
    </source>
</evidence>
<dbReference type="PROSITE" id="PS00198">
    <property type="entry name" value="4FE4S_FER_1"/>
    <property type="match status" value="1"/>
</dbReference>
<dbReference type="Gene3D" id="3.30.70.20">
    <property type="match status" value="1"/>
</dbReference>
<proteinExistence type="inferred from homology"/>
<evidence type="ECO:0000256" key="28">
    <source>
        <dbReference type="ARBA" id="ARBA00049714"/>
    </source>
</evidence>
<evidence type="ECO:0000256" key="9">
    <source>
        <dbReference type="ARBA" id="ARBA00022630"/>
    </source>
</evidence>
<evidence type="ECO:0000256" key="16">
    <source>
        <dbReference type="ARBA" id="ARBA00023004"/>
    </source>
</evidence>
<evidence type="ECO:0000256" key="18">
    <source>
        <dbReference type="ARBA" id="ARBA00023027"/>
    </source>
</evidence>
<evidence type="ECO:0000256" key="20">
    <source>
        <dbReference type="ARBA" id="ARBA00029718"/>
    </source>
</evidence>
<dbReference type="InterPro" id="IPR017900">
    <property type="entry name" value="4Fe4S_Fe_S_CS"/>
</dbReference>
<keyword evidence="16" id="KW-0408">Iron</keyword>
<keyword evidence="10" id="KW-0288">FMN</keyword>
<evidence type="ECO:0000256" key="14">
    <source>
        <dbReference type="ARBA" id="ARBA00022857"/>
    </source>
</evidence>
<evidence type="ECO:0000313" key="31">
    <source>
        <dbReference type="EMBL" id="ADZ82282.1"/>
    </source>
</evidence>
<dbReference type="Gene3D" id="1.10.1060.10">
    <property type="entry name" value="Alpha-helical ferredoxin"/>
    <property type="match status" value="1"/>
</dbReference>
<dbReference type="Pfam" id="PF01180">
    <property type="entry name" value="DHO_dh"/>
    <property type="match status" value="1"/>
</dbReference>
<dbReference type="SUPFAM" id="SSF51395">
    <property type="entry name" value="FMN-linked oxidoreductases"/>
    <property type="match status" value="1"/>
</dbReference>
<dbReference type="FunFam" id="3.20.20.70:FF:000027">
    <property type="entry name" value="Dihydropyrimidine dehydrogenase [NADP(+)]"/>
    <property type="match status" value="1"/>
</dbReference>
<evidence type="ECO:0000313" key="32">
    <source>
        <dbReference type="Proteomes" id="UP000008467"/>
    </source>
</evidence>
<dbReference type="Gene3D" id="3.20.20.70">
    <property type="entry name" value="Aldolase class I"/>
    <property type="match status" value="1"/>
</dbReference>
<comment type="pathway">
    <text evidence="4">Pyrimidine metabolism; UMP biosynthesis via de novo pathway; orotate from (S)-dihydroorotate (NAD(+) route): step 1/1.</text>
</comment>
<dbReference type="GO" id="GO:0004589">
    <property type="term" value="F:dihydroorotate dehydrogenase (NAD+) activity"/>
    <property type="evidence" value="ECO:0007669"/>
    <property type="project" value="UniProtKB-EC"/>
</dbReference>
<dbReference type="KEGG" id="cle:Clole_0545"/>
<sequence>MNPLYREISLKEEVSGCLLCNEAACTKACPHGVEVDKIIRSLRFENTSGAAEKLTLEMACESCDNKACLEACVKSKMSKTVPIDDIMIKAATYPKTPEKEVDLSITFCGVPCENPFFLSSSVVGSNYEMVARAFEMGWAGVAFKTIGNFVPKEVSPRFDALTKESVPFVGFKNIEQISDHTLEENLTFLKELKKNYPTKVIVASIMGTNEEEWTYLARIVTEAGADIIECNFSCPHMATDGLGSDVGQNPFLVATYTKATRKGTHLPILAKMTPNLGHMEIPALAAMEAGATGIAAINTIKSIMNVDLESFCSGPKVRGKTSVGGYSGKAVKPIALRFIYEMKSHEGLRKTPISGMGGIETWKDAAEFLALGCENLQVTTAVMQYGYRIIEDLIEGMKFYLINEGYHSISEIVGKAIEHIVPGDELDRDSICYPKFNKSKCVGCGRCYLSCYDGGHQALEQEPGSGKPILIASKCVGCHLCKVVCPVNAIETGK</sequence>
<keyword evidence="9" id="KW-0285">Flavoprotein</keyword>
<evidence type="ECO:0000256" key="19">
    <source>
        <dbReference type="ARBA" id="ARBA00029440"/>
    </source>
</evidence>
<comment type="catalytic activity">
    <reaction evidence="25">
        <text>5,6-dihydrouracil + NAD(+) = uracil + NADH + H(+)</text>
        <dbReference type="Rhea" id="RHEA:20189"/>
        <dbReference type="ChEBI" id="CHEBI:15378"/>
        <dbReference type="ChEBI" id="CHEBI:15901"/>
        <dbReference type="ChEBI" id="CHEBI:17568"/>
        <dbReference type="ChEBI" id="CHEBI:57540"/>
        <dbReference type="ChEBI" id="CHEBI:57945"/>
        <dbReference type="EC" id="1.3.1.1"/>
    </reaction>
</comment>
<evidence type="ECO:0000259" key="30">
    <source>
        <dbReference type="PROSITE" id="PS51379"/>
    </source>
</evidence>
<dbReference type="GO" id="GO:0005737">
    <property type="term" value="C:cytoplasm"/>
    <property type="evidence" value="ECO:0007669"/>
    <property type="project" value="InterPro"/>
</dbReference>
<dbReference type="InterPro" id="IPR013785">
    <property type="entry name" value="Aldolase_TIM"/>
</dbReference>
<dbReference type="STRING" id="642492.Clole_0545"/>
<evidence type="ECO:0000256" key="23">
    <source>
        <dbReference type="ARBA" id="ARBA00032722"/>
    </source>
</evidence>
<comment type="subunit">
    <text evidence="28">Heterotetramer of 2 PreA and 2 PreT subunits.</text>
</comment>
<comment type="function">
    <text evidence="3">Catalyzes the conversion of dihydroorotate to orotate with NAD(+) as electron acceptor.</text>
</comment>
<dbReference type="RefSeq" id="WP_013655583.1">
    <property type="nucleotide sequence ID" value="NC_015275.1"/>
</dbReference>
<dbReference type="eggNOG" id="COG0167">
    <property type="taxonomic scope" value="Bacteria"/>
</dbReference>
<comment type="cofactor">
    <cofactor evidence="2">
        <name>FAD</name>
        <dbReference type="ChEBI" id="CHEBI:57692"/>
    </cofactor>
</comment>
<dbReference type="InterPro" id="IPR005720">
    <property type="entry name" value="Dihydroorotate_DH_cat"/>
</dbReference>
<gene>
    <name evidence="31" type="ordered locus">Clole_0545</name>
</gene>
<evidence type="ECO:0000256" key="22">
    <source>
        <dbReference type="ARBA" id="ARBA00032046"/>
    </source>
</evidence>
<keyword evidence="32" id="KW-1185">Reference proteome</keyword>
<name>F2JM71_CELLD</name>
<dbReference type="EC" id="1.3.1.14" evidence="7"/>
<dbReference type="AlphaFoldDB" id="F2JM71"/>
<organism evidence="31 32">
    <name type="scientific">Cellulosilyticum lentocellum (strain ATCC 49066 / DSM 5427 / NCIMB 11756 / RHM5)</name>
    <name type="common">Clostridium lentocellum</name>
    <dbReference type="NCBI Taxonomy" id="642492"/>
    <lineage>
        <taxon>Bacteria</taxon>
        <taxon>Bacillati</taxon>
        <taxon>Bacillota</taxon>
        <taxon>Clostridia</taxon>
        <taxon>Lachnospirales</taxon>
        <taxon>Cellulosilyticaceae</taxon>
        <taxon>Cellulosilyticum</taxon>
    </lineage>
</organism>
<evidence type="ECO:0000256" key="7">
    <source>
        <dbReference type="ARBA" id="ARBA00012061"/>
    </source>
</evidence>
<evidence type="ECO:0000256" key="5">
    <source>
        <dbReference type="ARBA" id="ARBA00008008"/>
    </source>
</evidence>
<evidence type="ECO:0000256" key="4">
    <source>
        <dbReference type="ARBA" id="ARBA00004715"/>
    </source>
</evidence>
<evidence type="ECO:0000256" key="21">
    <source>
        <dbReference type="ARBA" id="ARBA00030119"/>
    </source>
</evidence>
<dbReference type="EMBL" id="CP002582">
    <property type="protein sequence ID" value="ADZ82282.1"/>
    <property type="molecule type" value="Genomic_DNA"/>
</dbReference>
<dbReference type="eggNOG" id="COG0493">
    <property type="taxonomic scope" value="Bacteria"/>
</dbReference>
<dbReference type="InterPro" id="IPR028261">
    <property type="entry name" value="DPD_II"/>
</dbReference>
<reference evidence="31 32" key="1">
    <citation type="journal article" date="2011" name="J. Bacteriol.">
        <title>Complete genome sequence of the cellulose-degrading bacterium Cellulosilyticum lentocellum.</title>
        <authorList>
            <consortium name="US DOE Joint Genome Institute"/>
            <person name="Miller D.A."/>
            <person name="Suen G."/>
            <person name="Bruce D."/>
            <person name="Copeland A."/>
            <person name="Cheng J.F."/>
            <person name="Detter C."/>
            <person name="Goodwin L.A."/>
            <person name="Han C.S."/>
            <person name="Hauser L.J."/>
            <person name="Land M.L."/>
            <person name="Lapidus A."/>
            <person name="Lucas S."/>
            <person name="Meincke L."/>
            <person name="Pitluck S."/>
            <person name="Tapia R."/>
            <person name="Teshima H."/>
            <person name="Woyke T."/>
            <person name="Fox B.G."/>
            <person name="Angert E.R."/>
            <person name="Currie C.R."/>
        </authorList>
    </citation>
    <scope>NUCLEOTIDE SEQUENCE [LARGE SCALE GENOMIC DNA]</scope>
    <source>
        <strain evidence="32">ATCC 49066 / DSM 5427 / NCIMB 11756 / RHM5</strain>
    </source>
</reference>
<dbReference type="EC" id="1.3.1.1" evidence="29"/>
<evidence type="ECO:0000256" key="13">
    <source>
        <dbReference type="ARBA" id="ARBA00022827"/>
    </source>
</evidence>
<comment type="cofactor">
    <cofactor evidence="1">
        <name>FMN</name>
        <dbReference type="ChEBI" id="CHEBI:58210"/>
    </cofactor>
</comment>
<dbReference type="GO" id="GO:0046872">
    <property type="term" value="F:metal ion binding"/>
    <property type="evidence" value="ECO:0007669"/>
    <property type="project" value="UniProtKB-KW"/>
</dbReference>
<comment type="catalytic activity">
    <reaction evidence="26">
        <text>(S)-dihydroorotate + NAD(+) = orotate + NADH + H(+)</text>
        <dbReference type="Rhea" id="RHEA:13513"/>
        <dbReference type="ChEBI" id="CHEBI:15378"/>
        <dbReference type="ChEBI" id="CHEBI:30839"/>
        <dbReference type="ChEBI" id="CHEBI:30864"/>
        <dbReference type="ChEBI" id="CHEBI:57540"/>
        <dbReference type="ChEBI" id="CHEBI:57945"/>
        <dbReference type="EC" id="1.3.1.14"/>
    </reaction>
</comment>
<dbReference type="GO" id="GO:0004159">
    <property type="term" value="F:dihydropyrimidine dehydrogenase (NAD+) activity"/>
    <property type="evidence" value="ECO:0007669"/>
    <property type="project" value="UniProtKB-EC"/>
</dbReference>
<keyword evidence="15 31" id="KW-0560">Oxidoreductase</keyword>
<comment type="similarity">
    <text evidence="6">Belongs to the dihydropyrimidine dehydrogenase family.</text>
</comment>
<evidence type="ECO:0000256" key="26">
    <source>
        <dbReference type="ARBA" id="ARBA00048996"/>
    </source>
</evidence>
<dbReference type="SUPFAM" id="SSF54862">
    <property type="entry name" value="4Fe-4S ferredoxins"/>
    <property type="match status" value="1"/>
</dbReference>
<evidence type="ECO:0000256" key="15">
    <source>
        <dbReference type="ARBA" id="ARBA00023002"/>
    </source>
</evidence>
<keyword evidence="14" id="KW-0521">NADP</keyword>
<dbReference type="GO" id="GO:0051536">
    <property type="term" value="F:iron-sulfur cluster binding"/>
    <property type="evidence" value="ECO:0007669"/>
    <property type="project" value="UniProtKB-KW"/>
</dbReference>
<evidence type="ECO:0000256" key="12">
    <source>
        <dbReference type="ARBA" id="ARBA00022741"/>
    </source>
</evidence>
<evidence type="ECO:0000256" key="1">
    <source>
        <dbReference type="ARBA" id="ARBA00001917"/>
    </source>
</evidence>
<accession>F2JM71</accession>
<dbReference type="PANTHER" id="PTHR43073">
    <property type="entry name" value="DIHYDROPYRIMIDINE DEHYDROGENASE [NADP(+)]"/>
    <property type="match status" value="1"/>
</dbReference>
<evidence type="ECO:0000256" key="2">
    <source>
        <dbReference type="ARBA" id="ARBA00001974"/>
    </source>
</evidence>
<evidence type="ECO:0000256" key="3">
    <source>
        <dbReference type="ARBA" id="ARBA00003616"/>
    </source>
</evidence>
<dbReference type="Pfam" id="PF14691">
    <property type="entry name" value="Fer4_20"/>
    <property type="match status" value="1"/>
</dbReference>
<evidence type="ECO:0000256" key="29">
    <source>
        <dbReference type="ARBA" id="ARBA00049728"/>
    </source>
</evidence>